<evidence type="ECO:0000313" key="1">
    <source>
        <dbReference type="EMBL" id="NUU81740.1"/>
    </source>
</evidence>
<accession>A0A6M2E9E5</accession>
<name>A0A6M2E9E5_9ROSI</name>
<reference evidence="1" key="1">
    <citation type="submission" date="2020-03" db="EMBL/GenBank/DDBJ databases">
        <authorList>
            <person name="Zhang R."/>
        </authorList>
    </citation>
    <scope>NUCLEOTIDE SEQUENCE</scope>
</reference>
<dbReference type="AlphaFoldDB" id="A0A6M2E9E5"/>
<sequence length="127" mass="14911">MLNYFILLAIDDPYFISTRLNGSLLYQRFIPLFGLLFKTAFLLDPYFFAADLFFRTKLNVPFVIPNLRLRSDHLLLHCVEIIELFPFLGGGVYRCFPKLIDHQILQWRSLVNGKMQKKKLGIFSFMG</sequence>
<proteinExistence type="predicted"/>
<protein>
    <submittedName>
        <fullName evidence="1">Uncharacterized protein</fullName>
    </submittedName>
</protein>
<organism evidence="1">
    <name type="scientific">Populus davidiana</name>
    <dbReference type="NCBI Taxonomy" id="266767"/>
    <lineage>
        <taxon>Eukaryota</taxon>
        <taxon>Viridiplantae</taxon>
        <taxon>Streptophyta</taxon>
        <taxon>Embryophyta</taxon>
        <taxon>Tracheophyta</taxon>
        <taxon>Spermatophyta</taxon>
        <taxon>Magnoliopsida</taxon>
        <taxon>eudicotyledons</taxon>
        <taxon>Gunneridae</taxon>
        <taxon>Pentapetalae</taxon>
        <taxon>rosids</taxon>
        <taxon>fabids</taxon>
        <taxon>Malpighiales</taxon>
        <taxon>Salicaceae</taxon>
        <taxon>Saliceae</taxon>
        <taxon>Populus</taxon>
    </lineage>
</organism>
<dbReference type="EMBL" id="GILB01001407">
    <property type="protein sequence ID" value="NUU81740.1"/>
    <property type="molecule type" value="Transcribed_RNA"/>
</dbReference>